<dbReference type="NCBIfam" id="TIGR00217">
    <property type="entry name" value="malQ"/>
    <property type="match status" value="1"/>
</dbReference>
<name>A0A9D1HIE0_9FIRM</name>
<dbReference type="Pfam" id="PF02446">
    <property type="entry name" value="Glyco_hydro_77"/>
    <property type="match status" value="1"/>
</dbReference>
<evidence type="ECO:0000256" key="6">
    <source>
        <dbReference type="ARBA" id="ARBA00022679"/>
    </source>
</evidence>
<dbReference type="NCBIfam" id="NF011080">
    <property type="entry name" value="PRK14508.1-3"/>
    <property type="match status" value="1"/>
</dbReference>
<dbReference type="AlphaFoldDB" id="A0A9D1HIE0"/>
<dbReference type="Proteomes" id="UP000824164">
    <property type="component" value="Unassembled WGS sequence"/>
</dbReference>
<proteinExistence type="inferred from homology"/>
<dbReference type="SUPFAM" id="SSF51445">
    <property type="entry name" value="(Trans)glycosidases"/>
    <property type="match status" value="1"/>
</dbReference>
<accession>A0A9D1HIE0</accession>
<comment type="caution">
    <text evidence="11">The sequence shown here is derived from an EMBL/GenBank/DDBJ whole genome shotgun (WGS) entry which is preliminary data.</text>
</comment>
<dbReference type="EC" id="2.4.1.25" evidence="3 10"/>
<dbReference type="EMBL" id="DVLT01000038">
    <property type="protein sequence ID" value="HIU02707.1"/>
    <property type="molecule type" value="Genomic_DNA"/>
</dbReference>
<evidence type="ECO:0000256" key="8">
    <source>
        <dbReference type="ARBA" id="ARBA00031423"/>
    </source>
</evidence>
<evidence type="ECO:0000256" key="1">
    <source>
        <dbReference type="ARBA" id="ARBA00000439"/>
    </source>
</evidence>
<dbReference type="GO" id="GO:0004134">
    <property type="term" value="F:4-alpha-glucanotransferase activity"/>
    <property type="evidence" value="ECO:0007669"/>
    <property type="project" value="UniProtKB-EC"/>
</dbReference>
<evidence type="ECO:0000256" key="5">
    <source>
        <dbReference type="ARBA" id="ARBA00022676"/>
    </source>
</evidence>
<dbReference type="GO" id="GO:0005975">
    <property type="term" value="P:carbohydrate metabolic process"/>
    <property type="evidence" value="ECO:0007669"/>
    <property type="project" value="InterPro"/>
</dbReference>
<dbReference type="Gene3D" id="3.20.20.80">
    <property type="entry name" value="Glycosidases"/>
    <property type="match status" value="1"/>
</dbReference>
<dbReference type="InterPro" id="IPR017853">
    <property type="entry name" value="GH"/>
</dbReference>
<dbReference type="InterPro" id="IPR003385">
    <property type="entry name" value="Glyco_hydro_77"/>
</dbReference>
<evidence type="ECO:0000313" key="12">
    <source>
        <dbReference type="Proteomes" id="UP000824164"/>
    </source>
</evidence>
<evidence type="ECO:0000256" key="7">
    <source>
        <dbReference type="ARBA" id="ARBA00023277"/>
    </source>
</evidence>
<protein>
    <recommendedName>
        <fullName evidence="4 10">4-alpha-glucanotransferase</fullName>
        <ecNumber evidence="3 10">2.4.1.25</ecNumber>
    </recommendedName>
    <alternativeName>
        <fullName evidence="8 10">Amylomaltase</fullName>
    </alternativeName>
    <alternativeName>
        <fullName evidence="9 10">Disproportionating enzyme</fullName>
    </alternativeName>
</protein>
<evidence type="ECO:0000256" key="4">
    <source>
        <dbReference type="ARBA" id="ARBA00020295"/>
    </source>
</evidence>
<evidence type="ECO:0000256" key="9">
    <source>
        <dbReference type="ARBA" id="ARBA00031501"/>
    </source>
</evidence>
<keyword evidence="5 10" id="KW-0328">Glycosyltransferase</keyword>
<dbReference type="PANTHER" id="PTHR32438:SF5">
    <property type="entry name" value="4-ALPHA-GLUCANOTRANSFERASE DPE1, CHLOROPLASTIC_AMYLOPLASTIC"/>
    <property type="match status" value="1"/>
</dbReference>
<reference evidence="11" key="1">
    <citation type="submission" date="2020-10" db="EMBL/GenBank/DDBJ databases">
        <authorList>
            <person name="Gilroy R."/>
        </authorList>
    </citation>
    <scope>NUCLEOTIDE SEQUENCE</scope>
    <source>
        <strain evidence="11">CHK187-14744</strain>
    </source>
</reference>
<reference evidence="11" key="2">
    <citation type="journal article" date="2021" name="PeerJ">
        <title>Extensive microbial diversity within the chicken gut microbiome revealed by metagenomics and culture.</title>
        <authorList>
            <person name="Gilroy R."/>
            <person name="Ravi A."/>
            <person name="Getino M."/>
            <person name="Pursley I."/>
            <person name="Horton D.L."/>
            <person name="Alikhan N.F."/>
            <person name="Baker D."/>
            <person name="Gharbi K."/>
            <person name="Hall N."/>
            <person name="Watson M."/>
            <person name="Adriaenssens E.M."/>
            <person name="Foster-Nyarko E."/>
            <person name="Jarju S."/>
            <person name="Secka A."/>
            <person name="Antonio M."/>
            <person name="Oren A."/>
            <person name="Chaudhuri R.R."/>
            <person name="La Ragione R."/>
            <person name="Hildebrand F."/>
            <person name="Pallen M.J."/>
        </authorList>
    </citation>
    <scope>NUCLEOTIDE SEQUENCE</scope>
    <source>
        <strain evidence="11">CHK187-14744</strain>
    </source>
</reference>
<evidence type="ECO:0000313" key="11">
    <source>
        <dbReference type="EMBL" id="HIU02707.1"/>
    </source>
</evidence>
<sequence length="508" mass="57890">MHVNLPTEDNGRYSGILVHPTSFPSPYGIGDMGEGAYGFIDFLEAAGQTLWQCLPLGPTSFGDSPYQSFSSFAGQPLIISPDLLIQDGLLAEEDVADMPKWDDTHVDYGEAILFKTRLLRKAYEHFKQTPILLYVEEFQAFCKKEGSWLDNYALFMALKDAHDGRPWSQWEVPYRTLEPLSIEIARQELADDIDYYRFVQYIFYKQWAKLKDYAASKHITIIGDIPIFVALDSADVWADQQLFNLDENGFPTVVAGVPPDYFSATGQLWGNPLYLWKNHRKDGYRWWIRRIRHQLRLTDMLRIDHFRGFEAYWSIPYGEETAIHGKWVTGPGTDFFDAVIQALGKHLPIIAEDLGIITPAVEALRDHYGFPGMRVLQFGFDNTAENNYLPHNFIRNCICYTGTHDNDTTIGWYAQASEDSRDKVRRYMNTDGSSVHWDFIRAALSSTAKYAIFPLQDVLGLGSKARMNIPGVAGNNWAWRFQSKDLKADTAAHLRSLSLLFGRTGGRS</sequence>
<keyword evidence="7 10" id="KW-0119">Carbohydrate metabolism</keyword>
<evidence type="ECO:0000256" key="2">
    <source>
        <dbReference type="ARBA" id="ARBA00005684"/>
    </source>
</evidence>
<comment type="similarity">
    <text evidence="2 10">Belongs to the disproportionating enzyme family.</text>
</comment>
<evidence type="ECO:0000256" key="3">
    <source>
        <dbReference type="ARBA" id="ARBA00012560"/>
    </source>
</evidence>
<organism evidence="11 12">
    <name type="scientific">Candidatus Onthocola gallistercoris</name>
    <dbReference type="NCBI Taxonomy" id="2840876"/>
    <lineage>
        <taxon>Bacteria</taxon>
        <taxon>Bacillati</taxon>
        <taxon>Bacillota</taxon>
        <taxon>Bacilli</taxon>
        <taxon>Candidatus Onthocola</taxon>
    </lineage>
</organism>
<dbReference type="NCBIfam" id="NF011079">
    <property type="entry name" value="PRK14508.1-2"/>
    <property type="match status" value="1"/>
</dbReference>
<dbReference type="PANTHER" id="PTHR32438">
    <property type="entry name" value="4-ALPHA-GLUCANOTRANSFERASE DPE1, CHLOROPLASTIC/AMYLOPLASTIC"/>
    <property type="match status" value="1"/>
</dbReference>
<gene>
    <name evidence="11" type="primary">malQ</name>
    <name evidence="11" type="ORF">IAB63_05590</name>
</gene>
<keyword evidence="6 10" id="KW-0808">Transferase</keyword>
<comment type="catalytic activity">
    <reaction evidence="1 10">
        <text>Transfers a segment of a (1-&gt;4)-alpha-D-glucan to a new position in an acceptor, which may be glucose or a (1-&gt;4)-alpha-D-glucan.</text>
        <dbReference type="EC" id="2.4.1.25"/>
    </reaction>
</comment>
<evidence type="ECO:0000256" key="10">
    <source>
        <dbReference type="RuleBase" id="RU361207"/>
    </source>
</evidence>